<dbReference type="PIRSF" id="PIRSF001332">
    <property type="entry name" value="Acetolac_decarb"/>
    <property type="match status" value="1"/>
</dbReference>
<comment type="catalytic activity">
    <reaction evidence="1 9">
        <text>(2S)-2-acetolactate + H(+) = (R)-acetoin + CO2</text>
        <dbReference type="Rhea" id="RHEA:21580"/>
        <dbReference type="ChEBI" id="CHEBI:15378"/>
        <dbReference type="ChEBI" id="CHEBI:15686"/>
        <dbReference type="ChEBI" id="CHEBI:16526"/>
        <dbReference type="ChEBI" id="CHEBI:58476"/>
        <dbReference type="EC" id="4.1.1.5"/>
    </reaction>
</comment>
<proteinExistence type="inferred from homology"/>
<dbReference type="SUPFAM" id="SSF117856">
    <property type="entry name" value="AF0104/ALDC/Ptd012-like"/>
    <property type="match status" value="1"/>
</dbReference>
<evidence type="ECO:0000313" key="12">
    <source>
        <dbReference type="Proteomes" id="UP001516390"/>
    </source>
</evidence>
<keyword evidence="8 9" id="KW-0456">Lyase</keyword>
<protein>
    <recommendedName>
        <fullName evidence="5 9">Alpha-acetolactate decarboxylase</fullName>
        <ecNumber evidence="4 9">4.1.1.5</ecNumber>
    </recommendedName>
</protein>
<dbReference type="EC" id="4.1.1.5" evidence="4 9"/>
<evidence type="ECO:0000256" key="5">
    <source>
        <dbReference type="ARBA" id="ARBA00020164"/>
    </source>
</evidence>
<dbReference type="EMBL" id="NWUS01000001">
    <property type="protein sequence ID" value="MBA5724756.1"/>
    <property type="molecule type" value="Genomic_DNA"/>
</dbReference>
<evidence type="ECO:0000256" key="8">
    <source>
        <dbReference type="ARBA" id="ARBA00023239"/>
    </source>
</evidence>
<dbReference type="Pfam" id="PF03306">
    <property type="entry name" value="AAL_decarboxy"/>
    <property type="match status" value="1"/>
</dbReference>
<dbReference type="CDD" id="cd17299">
    <property type="entry name" value="acetolactate_decarboxylase"/>
    <property type="match status" value="1"/>
</dbReference>
<organism evidence="11 12">
    <name type="scientific">Bombella favorum</name>
    <dbReference type="NCBI Taxonomy" id="2039164"/>
    <lineage>
        <taxon>Bacteria</taxon>
        <taxon>Pseudomonadati</taxon>
        <taxon>Pseudomonadota</taxon>
        <taxon>Alphaproteobacteria</taxon>
        <taxon>Acetobacterales</taxon>
        <taxon>Acetobacteraceae</taxon>
        <taxon>Bombella</taxon>
    </lineage>
</organism>
<evidence type="ECO:0000256" key="6">
    <source>
        <dbReference type="ARBA" id="ARBA00022793"/>
    </source>
</evidence>
<evidence type="ECO:0000256" key="1">
    <source>
        <dbReference type="ARBA" id="ARBA00001784"/>
    </source>
</evidence>
<keyword evidence="12" id="KW-1185">Reference proteome</keyword>
<evidence type="ECO:0000256" key="2">
    <source>
        <dbReference type="ARBA" id="ARBA00005170"/>
    </source>
</evidence>
<dbReference type="PANTHER" id="PTHR35524">
    <property type="entry name" value="ALPHA-ACETOLACTATE DECARBOXYLASE"/>
    <property type="match status" value="1"/>
</dbReference>
<evidence type="ECO:0000256" key="4">
    <source>
        <dbReference type="ARBA" id="ARBA00013204"/>
    </source>
</evidence>
<dbReference type="Proteomes" id="UP001516390">
    <property type="component" value="Unassembled WGS sequence"/>
</dbReference>
<evidence type="ECO:0000256" key="3">
    <source>
        <dbReference type="ARBA" id="ARBA00007106"/>
    </source>
</evidence>
<feature type="region of interest" description="Disordered" evidence="10">
    <location>
        <begin position="1"/>
        <end position="24"/>
    </location>
</feature>
<comment type="caution">
    <text evidence="11">The sequence shown here is derived from an EMBL/GenBank/DDBJ whole genome shotgun (WGS) entry which is preliminary data.</text>
</comment>
<evidence type="ECO:0000256" key="9">
    <source>
        <dbReference type="PIRNR" id="PIRNR001332"/>
    </source>
</evidence>
<gene>
    <name evidence="11" type="primary">budA</name>
    <name evidence="11" type="ORF">CPA57_00455</name>
</gene>
<sequence>MSCLTERSIHNAGGNMTRPSGVKPNRLFQTSTMAALLDAVYDGEMTLGELVQHGDFGLGTFDALDGEMIVTEGEVRQFRSEGIASGTTADMKTPFACVTYFEPEKTVTIDKPMGKEEFEELVNGLIDNPNLFGAVRFTGEFEKVDTRTVFCQHKPYPGMLEVVAKQPTFRMGEISGVMLGFRTPPYMQGINVAGYHLHVLSDDRKHGGHVTDYRVKSGKLEVARISDLEISLPKTEDFAKADLQPAGLHEAIRTAEGG</sequence>
<keyword evidence="7 9" id="KW-0005">Acetoin biosynthesis</keyword>
<dbReference type="NCBIfam" id="TIGR01252">
    <property type="entry name" value="acetolac_decarb"/>
    <property type="match status" value="1"/>
</dbReference>
<name>A0ABR5ZKA8_9PROT</name>
<evidence type="ECO:0000313" key="11">
    <source>
        <dbReference type="EMBL" id="MBA5724756.1"/>
    </source>
</evidence>
<reference evidence="11 12" key="1">
    <citation type="submission" date="2017-09" db="EMBL/GenBank/DDBJ databases">
        <authorList>
            <person name="Jakob F."/>
        </authorList>
    </citation>
    <scope>NUCLEOTIDE SEQUENCE [LARGE SCALE GENOMIC DNA]</scope>
    <source>
        <strain evidence="11 12">TMW 2.1880</strain>
    </source>
</reference>
<evidence type="ECO:0000256" key="7">
    <source>
        <dbReference type="ARBA" id="ARBA00023061"/>
    </source>
</evidence>
<dbReference type="PANTHER" id="PTHR35524:SF1">
    <property type="entry name" value="ALPHA-ACETOLACTATE DECARBOXYLASE"/>
    <property type="match status" value="1"/>
</dbReference>
<accession>A0ABR5ZKA8</accession>
<comment type="pathway">
    <text evidence="2 9">Polyol metabolism; (R,R)-butane-2,3-diol biosynthesis; (R,R)-butane-2,3-diol from pyruvate: step 2/3.</text>
</comment>
<keyword evidence="6 9" id="KW-0210">Decarboxylase</keyword>
<dbReference type="InterPro" id="IPR005128">
    <property type="entry name" value="Acetolactate_a_deCO2ase"/>
</dbReference>
<evidence type="ECO:0000256" key="10">
    <source>
        <dbReference type="SAM" id="MobiDB-lite"/>
    </source>
</evidence>
<dbReference type="Gene3D" id="3.30.1330.80">
    <property type="entry name" value="Hypothetical protein, similar to alpha- acetolactate decarboxylase, domain 2"/>
    <property type="match status" value="2"/>
</dbReference>
<comment type="similarity">
    <text evidence="3 9">Belongs to the alpha-acetolactate decarboxylase family.</text>
</comment>